<dbReference type="RefSeq" id="WP_160753077.1">
    <property type="nucleotide sequence ID" value="NZ_WTYA01000005.1"/>
</dbReference>
<feature type="chain" id="PRO_5032792143" description="RcnB family protein" evidence="1">
    <location>
        <begin position="22"/>
        <end position="160"/>
    </location>
</feature>
<evidence type="ECO:0008006" key="4">
    <source>
        <dbReference type="Google" id="ProtNLM"/>
    </source>
</evidence>
<gene>
    <name evidence="2" type="ORF">GRI58_08205</name>
</gene>
<accession>A0A845AE79</accession>
<keyword evidence="3" id="KW-1185">Reference proteome</keyword>
<proteinExistence type="predicted"/>
<evidence type="ECO:0000313" key="3">
    <source>
        <dbReference type="Proteomes" id="UP000439780"/>
    </source>
</evidence>
<name>A0A845AE79_9SPHN</name>
<keyword evidence="1" id="KW-0732">Signal</keyword>
<protein>
    <recommendedName>
        <fullName evidence="4">RcnB family protein</fullName>
    </recommendedName>
</protein>
<reference evidence="2 3" key="1">
    <citation type="submission" date="2019-12" db="EMBL/GenBank/DDBJ databases">
        <title>Genomic-based taxomic classification of the family Erythrobacteraceae.</title>
        <authorList>
            <person name="Xu L."/>
        </authorList>
    </citation>
    <scope>NUCLEOTIDE SEQUENCE [LARGE SCALE GENOMIC DNA]</scope>
    <source>
        <strain evidence="2 3">KEMB 9005-328</strain>
    </source>
</reference>
<dbReference type="InterPro" id="IPR024572">
    <property type="entry name" value="RcnB"/>
</dbReference>
<dbReference type="EMBL" id="WTYA01000005">
    <property type="protein sequence ID" value="MXP28802.1"/>
    <property type="molecule type" value="Genomic_DNA"/>
</dbReference>
<evidence type="ECO:0000313" key="2">
    <source>
        <dbReference type="EMBL" id="MXP28802.1"/>
    </source>
</evidence>
<comment type="caution">
    <text evidence="2">The sequence shown here is derived from an EMBL/GenBank/DDBJ whole genome shotgun (WGS) entry which is preliminary data.</text>
</comment>
<dbReference type="OrthoDB" id="7205329at2"/>
<dbReference type="Gene3D" id="3.10.450.160">
    <property type="entry name" value="inner membrane protein cigr"/>
    <property type="match status" value="1"/>
</dbReference>
<dbReference type="AlphaFoldDB" id="A0A845AE79"/>
<feature type="signal peptide" evidence="1">
    <location>
        <begin position="1"/>
        <end position="21"/>
    </location>
</feature>
<sequence length="160" mass="19128">MKTLTLALVTAALALPVAANAQNRETLRQDHAQVQRDRADLRADRAEGHHRMARDDRRDLRNDKRAYRHDWRDWRRSHPAMYRTHVYTGPRGYAYRPLKVGHALPGAYYNQRYWVANPVELRLPYPRYGYERWVRYGDDVALVNTRNGRILQVYTNFYMR</sequence>
<organism evidence="2 3">
    <name type="scientific">Qipengyuania algicida</name>
    <dbReference type="NCBI Taxonomy" id="1836209"/>
    <lineage>
        <taxon>Bacteria</taxon>
        <taxon>Pseudomonadati</taxon>
        <taxon>Pseudomonadota</taxon>
        <taxon>Alphaproteobacteria</taxon>
        <taxon>Sphingomonadales</taxon>
        <taxon>Erythrobacteraceae</taxon>
        <taxon>Qipengyuania</taxon>
    </lineage>
</organism>
<dbReference type="Proteomes" id="UP000439780">
    <property type="component" value="Unassembled WGS sequence"/>
</dbReference>
<evidence type="ECO:0000256" key="1">
    <source>
        <dbReference type="SAM" id="SignalP"/>
    </source>
</evidence>
<dbReference type="Pfam" id="PF11776">
    <property type="entry name" value="RcnB"/>
    <property type="match status" value="1"/>
</dbReference>